<proteinExistence type="inferred from homology"/>
<keyword evidence="5 9" id="KW-0378">Hydrolase</keyword>
<dbReference type="InterPro" id="IPR000743">
    <property type="entry name" value="Glyco_hydro_28"/>
</dbReference>
<comment type="similarity">
    <text evidence="2 9">Belongs to the glycosyl hydrolase 28 family.</text>
</comment>
<evidence type="ECO:0000256" key="7">
    <source>
        <dbReference type="ARBA" id="ARBA00023316"/>
    </source>
</evidence>
<feature type="active site" evidence="8">
    <location>
        <position position="190"/>
    </location>
</feature>
<dbReference type="InterPro" id="IPR012334">
    <property type="entry name" value="Pectin_lyas_fold"/>
</dbReference>
<evidence type="ECO:0000256" key="6">
    <source>
        <dbReference type="ARBA" id="ARBA00023295"/>
    </source>
</evidence>
<dbReference type="GO" id="GO:0005975">
    <property type="term" value="P:carbohydrate metabolic process"/>
    <property type="evidence" value="ECO:0007669"/>
    <property type="project" value="InterPro"/>
</dbReference>
<dbReference type="PROSITE" id="PS00502">
    <property type="entry name" value="POLYGALACTURONASE"/>
    <property type="match status" value="1"/>
</dbReference>
<organism evidence="10 11">
    <name type="scientific">Phtheirospermum japonicum</name>
    <dbReference type="NCBI Taxonomy" id="374723"/>
    <lineage>
        <taxon>Eukaryota</taxon>
        <taxon>Viridiplantae</taxon>
        <taxon>Streptophyta</taxon>
        <taxon>Embryophyta</taxon>
        <taxon>Tracheophyta</taxon>
        <taxon>Spermatophyta</taxon>
        <taxon>Magnoliopsida</taxon>
        <taxon>eudicotyledons</taxon>
        <taxon>Gunneridae</taxon>
        <taxon>Pentapetalae</taxon>
        <taxon>asterids</taxon>
        <taxon>lamiids</taxon>
        <taxon>Lamiales</taxon>
        <taxon>Orobanchaceae</taxon>
        <taxon>Orobanchaceae incertae sedis</taxon>
        <taxon>Phtheirospermum</taxon>
    </lineage>
</organism>
<keyword evidence="3" id="KW-0134">Cell wall</keyword>
<evidence type="ECO:0000256" key="1">
    <source>
        <dbReference type="ARBA" id="ARBA00004191"/>
    </source>
</evidence>
<evidence type="ECO:0000256" key="3">
    <source>
        <dbReference type="ARBA" id="ARBA00022512"/>
    </source>
</evidence>
<gene>
    <name evidence="10" type="ORF">PHJA_000471700</name>
</gene>
<dbReference type="AlphaFoldDB" id="A0A830BGD4"/>
<sequence>FVNAWKKACQTSGGVFTVQPGKYVVSGSLLFAGPCNGKTTVTISGDLIASNEVSLPTGYWIAFEYVNDLTINGKGTLDGNGPSVWGRSQGITLKLQSLSLFRLTNAQIEDINLKNSKNFHIKLDGSQDVTFYHLNIYAPGNSPNTDGIHMGRSSNIRVLNSVIATGDDCISIGPGTSNVNITGIFCGPGHGISIGSLGGTKGDQDVSSITVKNCTLTDTLNGLRIKSFAPSEPLTVSTISYQQIIMKNVEIPIYLDQHYCPSKSQADSSVQIKGVTFIDVRGSSGMSIAANLDCSRIKPCQDIQFSGVNINFKGQSTIAACSNADTKFIGPNQVPSKCSAPALILENKLDDSYY</sequence>
<dbReference type="SMART" id="SM00710">
    <property type="entry name" value="PbH1"/>
    <property type="match status" value="5"/>
</dbReference>
<dbReference type="PANTHER" id="PTHR31375">
    <property type="match status" value="1"/>
</dbReference>
<dbReference type="Gene3D" id="2.160.20.10">
    <property type="entry name" value="Single-stranded right-handed beta-helix, Pectin lyase-like"/>
    <property type="match status" value="1"/>
</dbReference>
<dbReference type="EMBL" id="BMAC01000061">
    <property type="protein sequence ID" value="GFP83283.1"/>
    <property type="molecule type" value="Genomic_DNA"/>
</dbReference>
<evidence type="ECO:0000256" key="8">
    <source>
        <dbReference type="PROSITE-ProRule" id="PRU10052"/>
    </source>
</evidence>
<feature type="non-terminal residue" evidence="10">
    <location>
        <position position="354"/>
    </location>
</feature>
<evidence type="ECO:0000256" key="4">
    <source>
        <dbReference type="ARBA" id="ARBA00022525"/>
    </source>
</evidence>
<evidence type="ECO:0000256" key="5">
    <source>
        <dbReference type="ARBA" id="ARBA00022801"/>
    </source>
</evidence>
<comment type="subcellular location">
    <subcellularLocation>
        <location evidence="1">Secreted</location>
        <location evidence="1">Cell wall</location>
    </subcellularLocation>
</comment>
<accession>A0A830BGD4</accession>
<dbReference type="Proteomes" id="UP000653305">
    <property type="component" value="Unassembled WGS sequence"/>
</dbReference>
<comment type="caution">
    <text evidence="10">The sequence shown here is derived from an EMBL/GenBank/DDBJ whole genome shotgun (WGS) entry which is preliminary data.</text>
</comment>
<evidence type="ECO:0000313" key="11">
    <source>
        <dbReference type="Proteomes" id="UP000653305"/>
    </source>
</evidence>
<dbReference type="InterPro" id="IPR006626">
    <property type="entry name" value="PbH1"/>
</dbReference>
<keyword evidence="6 9" id="KW-0326">Glycosidase</keyword>
<evidence type="ECO:0000313" key="10">
    <source>
        <dbReference type="EMBL" id="GFP83283.1"/>
    </source>
</evidence>
<dbReference type="InterPro" id="IPR011050">
    <property type="entry name" value="Pectin_lyase_fold/virulence"/>
</dbReference>
<name>A0A830BGD4_9LAMI</name>
<dbReference type="GO" id="GO:0004650">
    <property type="term" value="F:polygalacturonase activity"/>
    <property type="evidence" value="ECO:0007669"/>
    <property type="project" value="InterPro"/>
</dbReference>
<keyword evidence="11" id="KW-1185">Reference proteome</keyword>
<dbReference type="SUPFAM" id="SSF51126">
    <property type="entry name" value="Pectin lyase-like"/>
    <property type="match status" value="1"/>
</dbReference>
<dbReference type="OrthoDB" id="187139at2759"/>
<keyword evidence="7" id="KW-0961">Cell wall biogenesis/degradation</keyword>
<evidence type="ECO:0000256" key="2">
    <source>
        <dbReference type="ARBA" id="ARBA00008834"/>
    </source>
</evidence>
<keyword evidence="4" id="KW-0964">Secreted</keyword>
<dbReference type="GO" id="GO:0071555">
    <property type="term" value="P:cell wall organization"/>
    <property type="evidence" value="ECO:0007669"/>
    <property type="project" value="UniProtKB-KW"/>
</dbReference>
<protein>
    <submittedName>
        <fullName evidence="10">Exopolygalacturonase</fullName>
    </submittedName>
</protein>
<reference evidence="10" key="1">
    <citation type="submission" date="2020-07" db="EMBL/GenBank/DDBJ databases">
        <title>Ethylene signaling mediates host invasion by parasitic plants.</title>
        <authorList>
            <person name="Yoshida S."/>
        </authorList>
    </citation>
    <scope>NUCLEOTIDE SEQUENCE</scope>
    <source>
        <strain evidence="10">Okayama</strain>
    </source>
</reference>
<dbReference type="Pfam" id="PF00295">
    <property type="entry name" value="Glyco_hydro_28"/>
    <property type="match status" value="1"/>
</dbReference>
<evidence type="ECO:0000256" key="9">
    <source>
        <dbReference type="RuleBase" id="RU361169"/>
    </source>
</evidence>